<name>A0A8S1L532_9CILI</name>
<feature type="domain" description="BEACH-type PH" evidence="3">
    <location>
        <begin position="1417"/>
        <end position="1531"/>
    </location>
</feature>
<sequence>MLIQQRNSTIQYEDYKSFLYSQWLYNNYLTELHNIDCLKEISNQVAILSKEKAQINQEQLIQINTINQKVVFLTYFIFGYHIMYVEKQYFIYALYKQFLLIIIKISNKNFAQLLSITETSPPLCRLIYFECVIMLLNQSTQLLNLAEQIQVDKDTDNINDITNSKFFYKKAYIILMDLSKDSFYNNYIEGQSLIAICINQMFLTDQLISKLPDQIIKNIRQHETQYLIQLMQLFVDNNDEKLNISKQIVRQIFTINEERNCEISKLIFSNLKLLSQSTQINLILQSIRIWIQSKNPIVIEQVRLFLEEFINNQCTQIKYDNFCIKILFEILSSIQYLGFIDETNFTDLILDEIIQIFHLLWHQLEEETKDRMFDEKTEFWLSFIHKLNQQLNPIIPIQKSITSKLKDSAGLYLILHDQQNTKQYIKSTNILLDFIDTIYPLEQQLVKSSKLLQNLIKSSIEFLVDPILKNDEIVLQTLYKVLNQVQLLNPPMKQTVFQLIWSRWQPENPFYVKILQSIVSIFLENEDQQLGTRNNFFFSILAMESEKKIIHPQKFHTLLQICQYLCLENAPVNMEQIFSSSQDPNTCLKLKQYKIKKSFQEFFQVNNYFSMIIKLIQGIQNTTNFVYILKEFIKLEWLLTEGLNLTQVEFADEFVQFLELKLNLLSEDQQKELIELLQDCSVSMINRFLKLQNPTDYYYSEQYGEIIIQNEFCLKILVEVFIFNSHSSEQLKQKCLLFLSVLLSSNEYNQLIFRECIRLSNFLQCMRNQRNKKLQQSMEDVLKRSLSFIRNDQIQKMIQNAPKDPQKNKVFRQSNFSQYVGATLETFQNMNKDFKGKKQFQLLGKDSGLVIKNYQDLCSKKYKSFTLLIEFKRESFYFINSNAKNKDEIFKDEQILFNMSGHLDNQSSTNESNQKHNIDQLDFLRVALLKPPFQNENQKINPLQNSLKISILNFEQKMYDINLNFTQKFKDELILLLIMFEDKPKHTFSIKIQDEPKKNFQIKSFLTEYTKKYSEKYYITLNIGTYYINQQFQNSFQGTINNFILIEKILYTKQIDAIFLRNQNNLIDIIEKELFIFGNEDIESREFQYLDIEKFKTCFQLVEIKDVIKVIKFQAIQEQNFFMNMIKKQVQHKIVQEQNKIVKVFYQGINIIEDASLAEVFLSLDNIEIILFIIQISTQTYFNLENFERRSSRLKTLQVTLQNGTTRSQGVYRRTNYFDNFGRQLFLKKDMRKSREDYLNCQQFHLNLTKQNSSSLTQGESPIQLSQKIQQIDTNVTSSNSNSIIYDQSNPTVSQFNLDQLEQNSYNSQNSGFQIQQIQQFDEQSLAKSNDLETKQTVLTDFTLIEKPNFTSSNEKYFSNKYIEIIRVKSQNVKRTTQRNNTQNYSPKKQIPTIQLNQNIQDTKSDKTIDYNFEERSSIQNDIIIYQCEWIRVKMQVYGELKILEKGRILQFQSDAKERPEQEFYTYGTISFNLKKVKTIKTLNTSQIYEIQTRRYSHKEIALEIFCKNQKSYFFVLYDSEKRNQFLNYFKQYYHIRIVVDRRAEFQARNYTNKWRQGEISNFEYLMLINKYSGRSLNDLNQYPIFPWVISDYTSKTIDLNNREQYRDLDKMIGNINKERLENIKQRAESLKQTSMEYFLFGSHFSVAAQIINTLVRIEPFTTLQCELQDGKLDQADRIFFSIPNTWDSCQNDHQDFRELIPEYFYFPEFLKNINKIQFGLRQNQEIVDNVILPPWAESCEQFIEINRKALESTFVSEKLHNWINLVFGPYSQGEEAKKRDNLYHWLTYETCWQSLDKLSYHDKQGYLTQIQSFGQVPFQLFQKAHKPKKIIKQNIYSPQNLVKILRDNKMIYAKRMLKLDKKLILKIYKENDFLYVLINTLSVYKFKYNINLEKKETEEKLLSSLLFSIQDVEKLHLEKCDIIKDQHNQVIENQKNNKSNHILGHQFQIEDHLLFVSGYLSGAVYIFDLHQDKTQNNPICNKIKLHKRRVTCLFYSSKLKVLCLGAKDNRVTVWKLQQSNEKIPFFGSSPKYILYGHEKSIKCVIIDDDMEIVISLDKQGKLQIHSIISGLFLNEIRFNLSQGEKIWNVISNKNGIIALLTTNSEIIVTRINGFLIRRYIYNNIGQITQFAFYQDFHLLVSTLKGELLLIQDITSLPEQHPLIFHIYYNTSKIGIINFSYQIENEDFILLMIFSDGSLYRFILSVGPNTDFSNYLGNLGM</sequence>
<dbReference type="InterPro" id="IPR050865">
    <property type="entry name" value="BEACH_Domain"/>
</dbReference>
<reference evidence="4" key="1">
    <citation type="submission" date="2021-01" db="EMBL/GenBank/DDBJ databases">
        <authorList>
            <consortium name="Genoscope - CEA"/>
            <person name="William W."/>
        </authorList>
    </citation>
    <scope>NUCLEOTIDE SEQUENCE</scope>
</reference>
<dbReference type="Pfam" id="PF14844">
    <property type="entry name" value="PH_BEACH"/>
    <property type="match status" value="1"/>
</dbReference>
<dbReference type="InterPro" id="IPR023362">
    <property type="entry name" value="PH-BEACH_dom"/>
</dbReference>
<keyword evidence="5" id="KW-1185">Reference proteome</keyword>
<gene>
    <name evidence="4" type="ORF">PSON_ATCC_30995.1.T0170272</name>
</gene>
<accession>A0A8S1L532</accession>
<dbReference type="SMART" id="SM01026">
    <property type="entry name" value="Beach"/>
    <property type="match status" value="1"/>
</dbReference>
<dbReference type="InterPro" id="IPR001680">
    <property type="entry name" value="WD40_rpt"/>
</dbReference>
<dbReference type="InterPro" id="IPR000409">
    <property type="entry name" value="BEACH_dom"/>
</dbReference>
<organism evidence="4 5">
    <name type="scientific">Paramecium sonneborni</name>
    <dbReference type="NCBI Taxonomy" id="65129"/>
    <lineage>
        <taxon>Eukaryota</taxon>
        <taxon>Sar</taxon>
        <taxon>Alveolata</taxon>
        <taxon>Ciliophora</taxon>
        <taxon>Intramacronucleata</taxon>
        <taxon>Oligohymenophorea</taxon>
        <taxon>Peniculida</taxon>
        <taxon>Parameciidae</taxon>
        <taxon>Paramecium</taxon>
    </lineage>
</organism>
<dbReference type="Proteomes" id="UP000692954">
    <property type="component" value="Unassembled WGS sequence"/>
</dbReference>
<dbReference type="PANTHER" id="PTHR13743:SF112">
    <property type="entry name" value="BEACH DOMAIN-CONTAINING PROTEIN"/>
    <property type="match status" value="1"/>
</dbReference>
<evidence type="ECO:0000259" key="3">
    <source>
        <dbReference type="PROSITE" id="PS51783"/>
    </source>
</evidence>
<feature type="repeat" description="WD" evidence="1">
    <location>
        <begin position="1984"/>
        <end position="2025"/>
    </location>
</feature>
<evidence type="ECO:0000313" key="4">
    <source>
        <dbReference type="EMBL" id="CAD8063170.1"/>
    </source>
</evidence>
<protein>
    <recommendedName>
        <fullName evidence="6">Beige/BEACH domain protein</fullName>
    </recommendedName>
</protein>
<dbReference type="EMBL" id="CAJJDN010000017">
    <property type="protein sequence ID" value="CAD8063170.1"/>
    <property type="molecule type" value="Genomic_DNA"/>
</dbReference>
<dbReference type="SMART" id="SM00320">
    <property type="entry name" value="WD40"/>
    <property type="match status" value="2"/>
</dbReference>
<dbReference type="CDD" id="cd06071">
    <property type="entry name" value="Beach"/>
    <property type="match status" value="1"/>
</dbReference>
<feature type="domain" description="BEACH" evidence="2">
    <location>
        <begin position="1540"/>
        <end position="1829"/>
    </location>
</feature>
<keyword evidence="1" id="KW-0853">WD repeat</keyword>
<evidence type="ECO:0000313" key="5">
    <source>
        <dbReference type="Proteomes" id="UP000692954"/>
    </source>
</evidence>
<evidence type="ECO:0000259" key="2">
    <source>
        <dbReference type="PROSITE" id="PS50197"/>
    </source>
</evidence>
<evidence type="ECO:0000256" key="1">
    <source>
        <dbReference type="PROSITE-ProRule" id="PRU00221"/>
    </source>
</evidence>
<proteinExistence type="predicted"/>
<dbReference type="PROSITE" id="PS51783">
    <property type="entry name" value="PH_BEACH"/>
    <property type="match status" value="1"/>
</dbReference>
<dbReference type="OrthoDB" id="306014at2759"/>
<dbReference type="PROSITE" id="PS50082">
    <property type="entry name" value="WD_REPEATS_2"/>
    <property type="match status" value="1"/>
</dbReference>
<evidence type="ECO:0008006" key="6">
    <source>
        <dbReference type="Google" id="ProtNLM"/>
    </source>
</evidence>
<dbReference type="Pfam" id="PF02138">
    <property type="entry name" value="Beach"/>
    <property type="match status" value="1"/>
</dbReference>
<dbReference type="PROSITE" id="PS50197">
    <property type="entry name" value="BEACH"/>
    <property type="match status" value="1"/>
</dbReference>
<dbReference type="PANTHER" id="PTHR13743">
    <property type="entry name" value="BEIGE/BEACH-RELATED"/>
    <property type="match status" value="1"/>
</dbReference>
<comment type="caution">
    <text evidence="4">The sequence shown here is derived from an EMBL/GenBank/DDBJ whole genome shotgun (WGS) entry which is preliminary data.</text>
</comment>